<comment type="caution">
    <text evidence="3">The sequence shown here is derived from an EMBL/GenBank/DDBJ whole genome shotgun (WGS) entry which is preliminary data.</text>
</comment>
<dbReference type="Proteomes" id="UP000663854">
    <property type="component" value="Unassembled WGS sequence"/>
</dbReference>
<accession>A0A813XSY2</accession>
<feature type="chain" id="PRO_5036223498" description="Right handed beta helix domain-containing protein" evidence="1">
    <location>
        <begin position="20"/>
        <end position="356"/>
    </location>
</feature>
<gene>
    <name evidence="4" type="ORF">JXQ802_LOCUS8718</name>
    <name evidence="3" type="ORF">PYM288_LOCUS8241</name>
</gene>
<dbReference type="Pfam" id="PF13229">
    <property type="entry name" value="Beta_helix"/>
    <property type="match status" value="1"/>
</dbReference>
<proteinExistence type="predicted"/>
<feature type="domain" description="Right handed beta helix" evidence="2">
    <location>
        <begin position="158"/>
        <end position="295"/>
    </location>
</feature>
<evidence type="ECO:0000313" key="6">
    <source>
        <dbReference type="Proteomes" id="UP000663870"/>
    </source>
</evidence>
<evidence type="ECO:0000259" key="2">
    <source>
        <dbReference type="Pfam" id="PF13229"/>
    </source>
</evidence>
<protein>
    <recommendedName>
        <fullName evidence="2">Right handed beta helix domain-containing protein</fullName>
    </recommendedName>
</protein>
<evidence type="ECO:0000256" key="1">
    <source>
        <dbReference type="SAM" id="SignalP"/>
    </source>
</evidence>
<evidence type="ECO:0000313" key="3">
    <source>
        <dbReference type="EMBL" id="CAF0874883.1"/>
    </source>
</evidence>
<keyword evidence="1" id="KW-0732">Signal</keyword>
<feature type="signal peptide" evidence="1">
    <location>
        <begin position="1"/>
        <end position="19"/>
    </location>
</feature>
<dbReference type="InterPro" id="IPR039448">
    <property type="entry name" value="Beta_helix"/>
</dbReference>
<evidence type="ECO:0000313" key="5">
    <source>
        <dbReference type="Proteomes" id="UP000663854"/>
    </source>
</evidence>
<dbReference type="SUPFAM" id="SSF51126">
    <property type="entry name" value="Pectin lyase-like"/>
    <property type="match status" value="1"/>
</dbReference>
<evidence type="ECO:0000313" key="4">
    <source>
        <dbReference type="EMBL" id="CAF0892181.1"/>
    </source>
</evidence>
<keyword evidence="6" id="KW-1185">Reference proteome</keyword>
<dbReference type="Proteomes" id="UP000663870">
    <property type="component" value="Unassembled WGS sequence"/>
</dbReference>
<dbReference type="EMBL" id="CAJNOL010000155">
    <property type="protein sequence ID" value="CAF0892181.1"/>
    <property type="molecule type" value="Genomic_DNA"/>
</dbReference>
<dbReference type="InterPro" id="IPR011050">
    <property type="entry name" value="Pectin_lyase_fold/virulence"/>
</dbReference>
<name>A0A813XSY2_9BILA</name>
<sequence length="356" mass="39389">MQILLYLFGLISFYTIVSSDDTIIVYPTSDNQLKLQQIINFAVDHTIILIKPGIYTESLIIEEKFISIIAQNSYQVVKFQPLPNNIAILYRNNGGGQVKGIVFTGKNATGISGSRNDQEKPPGKIEIFNCTFIDIGNGMINEFTHISIVGVAVYRAQWFSIDLRGLIEDSTTTVQDIFILDSGNGLILREICGAFVFWNIICRNNENGGLIILDTLNGPLTIVESTFDNNRIANVFISNSSAVIVRDSLIKNARPKPDDTYGDGFVAMKNKEPIELRTSRVYDNYRAGVSVWGGRLRLINSHLRGHKFDLNIETFDGIPGDFDGSSGNVCSDYPPSNICTALSSRLEPPSPISPTH</sequence>
<reference evidence="3" key="1">
    <citation type="submission" date="2021-02" db="EMBL/GenBank/DDBJ databases">
        <authorList>
            <person name="Nowell W R."/>
        </authorList>
    </citation>
    <scope>NUCLEOTIDE SEQUENCE</scope>
</reference>
<dbReference type="EMBL" id="CAJNOH010000108">
    <property type="protein sequence ID" value="CAF0874883.1"/>
    <property type="molecule type" value="Genomic_DNA"/>
</dbReference>
<dbReference type="AlphaFoldDB" id="A0A813XSY2"/>
<organism evidence="3 5">
    <name type="scientific">Rotaria sordida</name>
    <dbReference type="NCBI Taxonomy" id="392033"/>
    <lineage>
        <taxon>Eukaryota</taxon>
        <taxon>Metazoa</taxon>
        <taxon>Spiralia</taxon>
        <taxon>Gnathifera</taxon>
        <taxon>Rotifera</taxon>
        <taxon>Eurotatoria</taxon>
        <taxon>Bdelloidea</taxon>
        <taxon>Philodinida</taxon>
        <taxon>Philodinidae</taxon>
        <taxon>Rotaria</taxon>
    </lineage>
</organism>